<dbReference type="PIRSF" id="PIRSF000178">
    <property type="entry name" value="SDH_cyt_b560"/>
    <property type="match status" value="1"/>
</dbReference>
<evidence type="ECO:0000256" key="4">
    <source>
        <dbReference type="ARBA" id="ARBA00020076"/>
    </source>
</evidence>
<protein>
    <recommendedName>
        <fullName evidence="4">Succinate dehydrogenase cytochrome b556 subunit</fullName>
    </recommendedName>
</protein>
<evidence type="ECO:0000256" key="13">
    <source>
        <dbReference type="SAM" id="Phobius"/>
    </source>
</evidence>
<dbReference type="CDD" id="cd03499">
    <property type="entry name" value="SQR_TypeC_SdhC"/>
    <property type="match status" value="1"/>
</dbReference>
<evidence type="ECO:0000256" key="5">
    <source>
        <dbReference type="ARBA" id="ARBA00022617"/>
    </source>
</evidence>
<dbReference type="NCBIfam" id="TIGR02970">
    <property type="entry name" value="succ_dehyd_cytB"/>
    <property type="match status" value="1"/>
</dbReference>
<dbReference type="GO" id="GO:0009055">
    <property type="term" value="F:electron transfer activity"/>
    <property type="evidence" value="ECO:0007669"/>
    <property type="project" value="InterPro"/>
</dbReference>
<dbReference type="InterPro" id="IPR018495">
    <property type="entry name" value="Succ_DH_cyt_bsu_CS"/>
</dbReference>
<dbReference type="RefSeq" id="WP_090249895.1">
    <property type="nucleotide sequence ID" value="NZ_FOAA01000001.1"/>
</dbReference>
<dbReference type="SUPFAM" id="SSF81343">
    <property type="entry name" value="Fumarate reductase respiratory complex transmembrane subunits"/>
    <property type="match status" value="1"/>
</dbReference>
<dbReference type="InterPro" id="IPR000701">
    <property type="entry name" value="SuccDH_FuR_B_TM-su"/>
</dbReference>
<evidence type="ECO:0000256" key="2">
    <source>
        <dbReference type="ARBA" id="ARBA00004141"/>
    </source>
</evidence>
<dbReference type="GO" id="GO:0046872">
    <property type="term" value="F:metal ion binding"/>
    <property type="evidence" value="ECO:0007669"/>
    <property type="project" value="UniProtKB-KW"/>
</dbReference>
<keyword evidence="8 13" id="KW-1133">Transmembrane helix</keyword>
<keyword evidence="9 12" id="KW-0408">Iron</keyword>
<evidence type="ECO:0000256" key="7">
    <source>
        <dbReference type="ARBA" id="ARBA00022723"/>
    </source>
</evidence>
<dbReference type="GO" id="GO:0016020">
    <property type="term" value="C:membrane"/>
    <property type="evidence" value="ECO:0007669"/>
    <property type="project" value="UniProtKB-SubCell"/>
</dbReference>
<dbReference type="PROSITE" id="PS01000">
    <property type="entry name" value="SDH_CYT_1"/>
    <property type="match status" value="1"/>
</dbReference>
<accession>A0A1H7FM56</accession>
<evidence type="ECO:0000256" key="8">
    <source>
        <dbReference type="ARBA" id="ARBA00022989"/>
    </source>
</evidence>
<feature type="transmembrane region" description="Helical" evidence="13">
    <location>
        <begin position="60"/>
        <end position="82"/>
    </location>
</feature>
<dbReference type="EMBL" id="FOAA01000001">
    <property type="protein sequence ID" value="SEK27176.1"/>
    <property type="molecule type" value="Genomic_DNA"/>
</dbReference>
<evidence type="ECO:0000256" key="1">
    <source>
        <dbReference type="ARBA" id="ARBA00004050"/>
    </source>
</evidence>
<evidence type="ECO:0000256" key="10">
    <source>
        <dbReference type="ARBA" id="ARBA00023136"/>
    </source>
</evidence>
<comment type="cofactor">
    <cofactor evidence="12">
        <name>heme</name>
        <dbReference type="ChEBI" id="CHEBI:30413"/>
    </cofactor>
    <text evidence="12">The heme is bound between the two transmembrane subunits.</text>
</comment>
<dbReference type="InterPro" id="IPR014314">
    <property type="entry name" value="Succ_DH_cytb556"/>
</dbReference>
<dbReference type="GO" id="GO:0006099">
    <property type="term" value="P:tricarboxylic acid cycle"/>
    <property type="evidence" value="ECO:0007669"/>
    <property type="project" value="InterPro"/>
</dbReference>
<evidence type="ECO:0000256" key="12">
    <source>
        <dbReference type="PIRSR" id="PIRSR000178-1"/>
    </source>
</evidence>
<dbReference type="Pfam" id="PF01127">
    <property type="entry name" value="Sdh_cyt"/>
    <property type="match status" value="1"/>
</dbReference>
<proteinExistence type="inferred from homology"/>
<dbReference type="InterPro" id="IPR034804">
    <property type="entry name" value="SQR/QFR_C/D"/>
</dbReference>
<evidence type="ECO:0000256" key="9">
    <source>
        <dbReference type="ARBA" id="ARBA00023004"/>
    </source>
</evidence>
<comment type="subcellular location">
    <subcellularLocation>
        <location evidence="2">Membrane</location>
        <topology evidence="2">Multi-pass membrane protein</topology>
    </subcellularLocation>
</comment>
<comment type="similarity">
    <text evidence="3">Belongs to the cytochrome b560 family.</text>
</comment>
<comment type="function">
    <text evidence="1">Membrane-anchoring subunit of succinate dehydrogenase (SDH).</text>
</comment>
<keyword evidence="10 13" id="KW-0472">Membrane</keyword>
<name>A0A1H7FM56_9GAMM</name>
<evidence type="ECO:0000313" key="14">
    <source>
        <dbReference type="EMBL" id="SEK27176.1"/>
    </source>
</evidence>
<feature type="transmembrane region" description="Helical" evidence="13">
    <location>
        <begin position="25"/>
        <end position="48"/>
    </location>
</feature>
<dbReference type="PROSITE" id="PS01001">
    <property type="entry name" value="SDH_CYT_2"/>
    <property type="match status" value="1"/>
</dbReference>
<feature type="transmembrane region" description="Helical" evidence="13">
    <location>
        <begin position="102"/>
        <end position="125"/>
    </location>
</feature>
<feature type="binding site" description="axial binding residue" evidence="12">
    <location>
        <position position="81"/>
    </location>
    <ligand>
        <name>heme</name>
        <dbReference type="ChEBI" id="CHEBI:30413"/>
        <note>ligand shared with second transmembrane subunit</note>
    </ligand>
    <ligandPart>
        <name>Fe</name>
        <dbReference type="ChEBI" id="CHEBI:18248"/>
    </ligandPart>
</feature>
<dbReference type="PANTHER" id="PTHR10978">
    <property type="entry name" value="SUCCINATE DEHYDROGENASE CYTOCHROME B560 SUBUNIT"/>
    <property type="match status" value="1"/>
</dbReference>
<keyword evidence="7 12" id="KW-0479">Metal-binding</keyword>
<dbReference type="AlphaFoldDB" id="A0A1H7FM56"/>
<evidence type="ECO:0000313" key="15">
    <source>
        <dbReference type="Proteomes" id="UP000199256"/>
    </source>
</evidence>
<sequence>MPNDNRPLSPHLQVYKPQLTSILSIFHRATGAILSLASLLLIYWLVSLASGPEAFARAEALLHSGFGLFVLFGVTLSLFYHLGTGIRHLIWDTGRGLEIKQVYLSGILALVATLILTAIFWIFVLI</sequence>
<dbReference type="Proteomes" id="UP000199256">
    <property type="component" value="Unassembled WGS sequence"/>
</dbReference>
<evidence type="ECO:0000256" key="3">
    <source>
        <dbReference type="ARBA" id="ARBA00007244"/>
    </source>
</evidence>
<evidence type="ECO:0000256" key="6">
    <source>
        <dbReference type="ARBA" id="ARBA00022692"/>
    </source>
</evidence>
<dbReference type="OrthoDB" id="9799441at2"/>
<keyword evidence="6 13" id="KW-0812">Transmembrane</keyword>
<keyword evidence="15" id="KW-1185">Reference proteome</keyword>
<dbReference type="PANTHER" id="PTHR10978:SF5">
    <property type="entry name" value="SUCCINATE DEHYDROGENASE CYTOCHROME B560 SUBUNIT, MITOCHONDRIAL"/>
    <property type="match status" value="1"/>
</dbReference>
<dbReference type="Gene3D" id="1.20.1300.10">
    <property type="entry name" value="Fumarate reductase/succinate dehydrogenase, transmembrane subunit"/>
    <property type="match status" value="1"/>
</dbReference>
<dbReference type="STRING" id="1396821.SAMN05444515_101283"/>
<organism evidence="14 15">
    <name type="scientific">Ectothiorhodospira marina</name>
    <dbReference type="NCBI Taxonomy" id="1396821"/>
    <lineage>
        <taxon>Bacteria</taxon>
        <taxon>Pseudomonadati</taxon>
        <taxon>Pseudomonadota</taxon>
        <taxon>Gammaproteobacteria</taxon>
        <taxon>Chromatiales</taxon>
        <taxon>Ectothiorhodospiraceae</taxon>
        <taxon>Ectothiorhodospira</taxon>
    </lineage>
</organism>
<comment type="subunit">
    <text evidence="11">Part of an enzyme complex containing four subunits: a flavoprotein, an iron-sulfur protein, plus two membrane-anchoring proteins, SdhC and SdhD. The complex can form homotrimers.</text>
</comment>
<reference evidence="15" key="1">
    <citation type="submission" date="2016-10" db="EMBL/GenBank/DDBJ databases">
        <authorList>
            <person name="Varghese N."/>
            <person name="Submissions S."/>
        </authorList>
    </citation>
    <scope>NUCLEOTIDE SEQUENCE [LARGE SCALE GENOMIC DNA]</scope>
    <source>
        <strain evidence="15">DSM 241</strain>
    </source>
</reference>
<keyword evidence="5 12" id="KW-0349">Heme</keyword>
<gene>
    <name evidence="14" type="ORF">SAMN05444515_101283</name>
</gene>
<evidence type="ECO:0000256" key="11">
    <source>
        <dbReference type="ARBA" id="ARBA00025912"/>
    </source>
</evidence>